<feature type="compositionally biased region" description="Basic and acidic residues" evidence="1">
    <location>
        <begin position="136"/>
        <end position="145"/>
    </location>
</feature>
<gene>
    <name evidence="2" type="ORF">J07HQW1_03366</name>
</gene>
<reference evidence="2 3" key="1">
    <citation type="journal article" date="2013" name="PLoS ONE">
        <title>Assembly-driven community genomics of a hypersaline microbial ecosystem.</title>
        <authorList>
            <person name="Podell S."/>
            <person name="Ugalde J.A."/>
            <person name="Narasingarao P."/>
            <person name="Banfield J.F."/>
            <person name="Heidelberg K.B."/>
            <person name="Allen E.E."/>
        </authorList>
    </citation>
    <scope>NUCLEOTIDE SEQUENCE [LARGE SCALE GENOMIC DNA]</scope>
    <source>
        <strain evidence="3">J07HQW1</strain>
    </source>
</reference>
<evidence type="ECO:0000313" key="3">
    <source>
        <dbReference type="Proteomes" id="UP000030649"/>
    </source>
</evidence>
<evidence type="ECO:0000313" key="2">
    <source>
        <dbReference type="EMBL" id="ERG93305.1"/>
    </source>
</evidence>
<accession>U1N972</accession>
<feature type="compositionally biased region" description="Polar residues" evidence="1">
    <location>
        <begin position="103"/>
        <end position="112"/>
    </location>
</feature>
<evidence type="ECO:0000256" key="1">
    <source>
        <dbReference type="SAM" id="MobiDB-lite"/>
    </source>
</evidence>
<name>U1N972_9EURY</name>
<dbReference type="EMBL" id="KE356560">
    <property type="protein sequence ID" value="ERG93305.1"/>
    <property type="molecule type" value="Genomic_DNA"/>
</dbReference>
<dbReference type="AlphaFoldDB" id="U1N972"/>
<feature type="region of interest" description="Disordered" evidence="1">
    <location>
        <begin position="75"/>
        <end position="112"/>
    </location>
</feature>
<sequence>MGYACPVCEAPQQDAAHLADHLAFTALVHHDDHESWLDEQVGDWGQYGTDGLAEIVVELAPSVKYDQVFEDTVHRQHGRQMHDHGHHTASVGDKVNMDPMDETGQTQIDTETQTVIKEARELTAQMIHTDDEDASDDKNTDTHEK</sequence>
<organism evidence="2 3">
    <name type="scientific">Haloquadratum walsbyi J07HQW1</name>
    <dbReference type="NCBI Taxonomy" id="1238424"/>
    <lineage>
        <taxon>Archaea</taxon>
        <taxon>Methanobacteriati</taxon>
        <taxon>Methanobacteriota</taxon>
        <taxon>Stenosarchaea group</taxon>
        <taxon>Halobacteria</taxon>
        <taxon>Halobacteriales</taxon>
        <taxon>Haloferacaceae</taxon>
        <taxon>Haloquadratum</taxon>
    </lineage>
</organism>
<dbReference type="HOGENOM" id="CLU_129115_0_0_2"/>
<feature type="region of interest" description="Disordered" evidence="1">
    <location>
        <begin position="125"/>
        <end position="145"/>
    </location>
</feature>
<dbReference type="InterPro" id="IPR043833">
    <property type="entry name" value="DUF5810"/>
</dbReference>
<protein>
    <submittedName>
        <fullName evidence="2">Uncharacterized protein</fullName>
    </submittedName>
</protein>
<dbReference type="Proteomes" id="UP000030649">
    <property type="component" value="Unassembled WGS sequence"/>
</dbReference>
<dbReference type="Pfam" id="PF19126">
    <property type="entry name" value="DUF5810"/>
    <property type="match status" value="1"/>
</dbReference>
<proteinExistence type="predicted"/>
<feature type="compositionally biased region" description="Basic residues" evidence="1">
    <location>
        <begin position="75"/>
        <end position="87"/>
    </location>
</feature>